<evidence type="ECO:0000313" key="2">
    <source>
        <dbReference type="Proteomes" id="UP000310532"/>
    </source>
</evidence>
<dbReference type="RefSeq" id="WP_136009081.1">
    <property type="nucleotide sequence ID" value="NZ_SRYZ01000003.1"/>
</dbReference>
<reference evidence="1 2" key="1">
    <citation type="submission" date="2019-04" db="EMBL/GenBank/DDBJ databases">
        <title>Microbes associate with the intestines of laboratory mice.</title>
        <authorList>
            <person name="Navarre W."/>
            <person name="Wong E."/>
            <person name="Huang K."/>
            <person name="Tropini C."/>
            <person name="Ng K."/>
            <person name="Yu B."/>
        </authorList>
    </citation>
    <scope>NUCLEOTIDE SEQUENCE [LARGE SCALE GENOMIC DNA]</scope>
    <source>
        <strain evidence="1 2">NM69_E16B</strain>
    </source>
</reference>
<proteinExistence type="predicted"/>
<dbReference type="EMBL" id="SRYZ01000003">
    <property type="protein sequence ID" value="TGY09150.1"/>
    <property type="molecule type" value="Genomic_DNA"/>
</dbReference>
<keyword evidence="2" id="KW-1185">Reference proteome</keyword>
<dbReference type="AlphaFoldDB" id="A0A4V3RCL9"/>
<dbReference type="PROSITE" id="PS51257">
    <property type="entry name" value="PROKAR_LIPOPROTEIN"/>
    <property type="match status" value="1"/>
</dbReference>
<organism evidence="1 2">
    <name type="scientific">Bacteroides muris</name>
    <name type="common">ex Afrizal et al. 2022</name>
    <dbReference type="NCBI Taxonomy" id="2516960"/>
    <lineage>
        <taxon>Bacteria</taxon>
        <taxon>Pseudomonadati</taxon>
        <taxon>Bacteroidota</taxon>
        <taxon>Bacteroidia</taxon>
        <taxon>Bacteroidales</taxon>
        <taxon>Bacteroidaceae</taxon>
        <taxon>Bacteroides</taxon>
    </lineage>
</organism>
<comment type="caution">
    <text evidence="1">The sequence shown here is derived from an EMBL/GenBank/DDBJ whole genome shotgun (WGS) entry which is preliminary data.</text>
</comment>
<sequence>MKKYLLYTIVVLGIGSMLTTSCLEENLGVGNIKQEMQGGEGWNKNKTIEIYYLTNLSDAVMGAVPGVIDYFNGLGNACSLGVIDRVDVLGNNNIATEIAFKTSRFSSYALNKVYMNGTDIATQGSLLLFNHKINSEEGFKITNDCYIKYINVMTKTTTENPIDILVPFSTVRFSNKEQIAAASTAFTTLNDNQHAFIMVGTVKKDLVEDLKNVAEGLEGCAFTEVAKNPAADYVVFMMGRKSWVLRETTDALVSGDLNAYRLSIEAGVE</sequence>
<gene>
    <name evidence="1" type="ORF">E5355_02700</name>
</gene>
<name>A0A4V3RCL9_9BACE</name>
<dbReference type="Proteomes" id="UP000310532">
    <property type="component" value="Unassembled WGS sequence"/>
</dbReference>
<protein>
    <submittedName>
        <fullName evidence="1">Uncharacterized protein</fullName>
    </submittedName>
</protein>
<evidence type="ECO:0000313" key="1">
    <source>
        <dbReference type="EMBL" id="TGY09150.1"/>
    </source>
</evidence>
<accession>A0A4V3RCL9</accession>